<dbReference type="RefSeq" id="WP_354197390.1">
    <property type="nucleotide sequence ID" value="NZ_JBEPML010000014.1"/>
</dbReference>
<dbReference type="NCBIfam" id="NF041059">
    <property type="entry name" value="DpdA"/>
    <property type="match status" value="1"/>
</dbReference>
<protein>
    <recommendedName>
        <fullName evidence="3">tRNA-guanine(15) transglycosylase-like domain-containing protein</fullName>
    </recommendedName>
</protein>
<organism evidence="1 2">
    <name type="scientific">Aquamicrobium terrae</name>
    <dbReference type="NCBI Taxonomy" id="1324945"/>
    <lineage>
        <taxon>Bacteria</taxon>
        <taxon>Pseudomonadati</taxon>
        <taxon>Pseudomonadota</taxon>
        <taxon>Alphaproteobacteria</taxon>
        <taxon>Hyphomicrobiales</taxon>
        <taxon>Phyllobacteriaceae</taxon>
        <taxon>Aquamicrobium</taxon>
    </lineage>
</organism>
<dbReference type="Proteomes" id="UP001549076">
    <property type="component" value="Unassembled WGS sequence"/>
</dbReference>
<comment type="caution">
    <text evidence="1">The sequence shown here is derived from an EMBL/GenBank/DDBJ whole genome shotgun (WGS) entry which is preliminary data.</text>
</comment>
<keyword evidence="2" id="KW-1185">Reference proteome</keyword>
<accession>A0ABV2N336</accession>
<dbReference type="Gene3D" id="3.20.20.105">
    <property type="entry name" value="Queuine tRNA-ribosyltransferase-like"/>
    <property type="match status" value="1"/>
</dbReference>
<gene>
    <name evidence="1" type="ORF">ABID37_003684</name>
</gene>
<proteinExistence type="predicted"/>
<evidence type="ECO:0000313" key="1">
    <source>
        <dbReference type="EMBL" id="MET3793456.1"/>
    </source>
</evidence>
<reference evidence="1 2" key="1">
    <citation type="submission" date="2024-06" db="EMBL/GenBank/DDBJ databases">
        <title>Genomic Encyclopedia of Type Strains, Phase IV (KMG-IV): sequencing the most valuable type-strain genomes for metagenomic binning, comparative biology and taxonomic classification.</title>
        <authorList>
            <person name="Goeker M."/>
        </authorList>
    </citation>
    <scope>NUCLEOTIDE SEQUENCE [LARGE SCALE GENOMIC DNA]</scope>
    <source>
        <strain evidence="1 2">DSM 27865</strain>
    </source>
</reference>
<dbReference type="SUPFAM" id="SSF51713">
    <property type="entry name" value="tRNA-guanine transglycosylase"/>
    <property type="match status" value="1"/>
</dbReference>
<evidence type="ECO:0008006" key="3">
    <source>
        <dbReference type="Google" id="ProtNLM"/>
    </source>
</evidence>
<dbReference type="InterPro" id="IPR053537">
    <property type="entry name" value="DNA-guanine_TGase"/>
</dbReference>
<name>A0ABV2N336_9HYPH</name>
<dbReference type="InterPro" id="IPR036511">
    <property type="entry name" value="TGT-like_sf"/>
</dbReference>
<dbReference type="EMBL" id="JBEPML010000014">
    <property type="protein sequence ID" value="MET3793456.1"/>
    <property type="molecule type" value="Genomic_DNA"/>
</dbReference>
<sequence>MKFVFADSLDFVDPAYDFIADRNGAGRTVHRDDQFPHEFLDTAPYDGILVSRGIVGDALMPGKYTEAQLMRFRREGARRFLRYSREQFPDSIMMGDCGAFTYRNMAEPPYRAQDTVEFYGDGDFSHGCSPDHLIFDFDDADKERSEADVTEDIRQRYEITQQNAVEFLHEAKCLGRRFVPMGVIQGWSAPSMAEAALSLARMGYDYLAIGGTVPLRIEQIRRALAAIRDVLPNKVRLHLLGFGKIEHLADLERYGVTSFDTTSPLLRAFKDSRKNYWARSDSGELSYYTAIRIPQATENNRLKVKALQGRLNQEEARQLEATALDGVRRLACNEIGVDDALDAVMAYWEKLNWNEEASPSKRAQALERQRRVYTHTLQDRPWEGCDCRVCREGGVEALIFRNSNRNKRRGMHNLHVFYKHLHEFRAEAV</sequence>
<evidence type="ECO:0000313" key="2">
    <source>
        <dbReference type="Proteomes" id="UP001549076"/>
    </source>
</evidence>